<gene>
    <name evidence="1" type="ORF">K488DRAFT_86229</name>
</gene>
<keyword evidence="2" id="KW-1185">Reference proteome</keyword>
<comment type="caution">
    <text evidence="1">The sequence shown here is derived from an EMBL/GenBank/DDBJ whole genome shotgun (WGS) entry which is preliminary data.</text>
</comment>
<proteinExistence type="predicted"/>
<sequence>MLLPLIWPSLHAFLASFLVSVECATITGTTLQTIDGIGASGAWWVNDIANFPASVRQNLSDLLLSPSKLGLSNYRYNLGGGGVGVTTPDRAPETPYVSDGVYNFSKDAAGTFFLQEAARHGVAQLTLFVNSAPSTMTSNGQSCGGTLITSRIPAYAQYIADVVSHWDAQGVKITHVSTMNEPDNTFGGCGQEGMEVTPSQRAQLILTTAKALNAAGLSTMVIGDETSQVSLFESEAPTWLNTTVGVSLAGVAHHQYAFASGQAQRTMAQLALNLSGGTPSWSTEICCFVAADSGQAGSPLAAMTYGGTYDPTIVGGLRMAVLIFQSLGDAQEPHWDFWTAVSNAIGSCDPSSGTSCLSKTNADGWNDGLIYYDPNFATTGFTSLFLSKRYHVLKHFTKSALVGSVVRRTSLATTGTEANWRVLAFNTPGARTLHAIVAMNGGTTASTLTITGSGFTLPVPKSVVRTSASEDYVTITTPTLGNGSLAINAPALSIYTIFF</sequence>
<name>A0ACB8QL56_9AGAM</name>
<evidence type="ECO:0000313" key="1">
    <source>
        <dbReference type="EMBL" id="KAI0032076.1"/>
    </source>
</evidence>
<evidence type="ECO:0000313" key="2">
    <source>
        <dbReference type="Proteomes" id="UP000814128"/>
    </source>
</evidence>
<reference evidence="1" key="1">
    <citation type="submission" date="2021-02" db="EMBL/GenBank/DDBJ databases">
        <authorList>
            <consortium name="DOE Joint Genome Institute"/>
            <person name="Ahrendt S."/>
            <person name="Looney B.P."/>
            <person name="Miyauchi S."/>
            <person name="Morin E."/>
            <person name="Drula E."/>
            <person name="Courty P.E."/>
            <person name="Chicoki N."/>
            <person name="Fauchery L."/>
            <person name="Kohler A."/>
            <person name="Kuo A."/>
            <person name="Labutti K."/>
            <person name="Pangilinan J."/>
            <person name="Lipzen A."/>
            <person name="Riley R."/>
            <person name="Andreopoulos W."/>
            <person name="He G."/>
            <person name="Johnson J."/>
            <person name="Barry K.W."/>
            <person name="Grigoriev I.V."/>
            <person name="Nagy L."/>
            <person name="Hibbett D."/>
            <person name="Henrissat B."/>
            <person name="Matheny P.B."/>
            <person name="Labbe J."/>
            <person name="Martin F."/>
        </authorList>
    </citation>
    <scope>NUCLEOTIDE SEQUENCE</scope>
    <source>
        <strain evidence="1">EC-137</strain>
    </source>
</reference>
<protein>
    <submittedName>
        <fullName evidence="1">Glycoside hydrolase</fullName>
    </submittedName>
</protein>
<keyword evidence="1" id="KW-0378">Hydrolase</keyword>
<dbReference type="EMBL" id="MU273558">
    <property type="protein sequence ID" value="KAI0032076.1"/>
    <property type="molecule type" value="Genomic_DNA"/>
</dbReference>
<organism evidence="1 2">
    <name type="scientific">Vararia minispora EC-137</name>
    <dbReference type="NCBI Taxonomy" id="1314806"/>
    <lineage>
        <taxon>Eukaryota</taxon>
        <taxon>Fungi</taxon>
        <taxon>Dikarya</taxon>
        <taxon>Basidiomycota</taxon>
        <taxon>Agaricomycotina</taxon>
        <taxon>Agaricomycetes</taxon>
        <taxon>Russulales</taxon>
        <taxon>Lachnocladiaceae</taxon>
        <taxon>Vararia</taxon>
    </lineage>
</organism>
<accession>A0ACB8QL56</accession>
<reference evidence="1" key="2">
    <citation type="journal article" date="2022" name="New Phytol.">
        <title>Evolutionary transition to the ectomycorrhizal habit in the genomes of a hyperdiverse lineage of mushroom-forming fungi.</title>
        <authorList>
            <person name="Looney B."/>
            <person name="Miyauchi S."/>
            <person name="Morin E."/>
            <person name="Drula E."/>
            <person name="Courty P.E."/>
            <person name="Kohler A."/>
            <person name="Kuo A."/>
            <person name="LaButti K."/>
            <person name="Pangilinan J."/>
            <person name="Lipzen A."/>
            <person name="Riley R."/>
            <person name="Andreopoulos W."/>
            <person name="He G."/>
            <person name="Johnson J."/>
            <person name="Nolan M."/>
            <person name="Tritt A."/>
            <person name="Barry K.W."/>
            <person name="Grigoriev I.V."/>
            <person name="Nagy L.G."/>
            <person name="Hibbett D."/>
            <person name="Henrissat B."/>
            <person name="Matheny P.B."/>
            <person name="Labbe J."/>
            <person name="Martin F.M."/>
        </authorList>
    </citation>
    <scope>NUCLEOTIDE SEQUENCE</scope>
    <source>
        <strain evidence="1">EC-137</strain>
    </source>
</reference>
<dbReference type="Proteomes" id="UP000814128">
    <property type="component" value="Unassembled WGS sequence"/>
</dbReference>